<feature type="site" description="Important for substrate specificity" evidence="4">
    <location>
        <position position="317"/>
    </location>
</feature>
<organism evidence="5 6">
    <name type="scientific">Bremerella alba</name>
    <dbReference type="NCBI Taxonomy" id="980252"/>
    <lineage>
        <taxon>Bacteria</taxon>
        <taxon>Pseudomonadati</taxon>
        <taxon>Planctomycetota</taxon>
        <taxon>Planctomycetia</taxon>
        <taxon>Pirellulales</taxon>
        <taxon>Pirellulaceae</taxon>
        <taxon>Bremerella</taxon>
    </lineage>
</organism>
<comment type="caution">
    <text evidence="4">Lacks conserved residue(s) required for the propagation of feature annotation.</text>
</comment>
<evidence type="ECO:0000313" key="5">
    <source>
        <dbReference type="EMBL" id="MBA2114822.1"/>
    </source>
</evidence>
<dbReference type="PANTHER" id="PTHR43213">
    <property type="entry name" value="BIFUNCTIONAL DTTP/UTP PYROPHOSPHATASE/METHYLTRANSFERASE PROTEIN-RELATED"/>
    <property type="match status" value="1"/>
</dbReference>
<protein>
    <recommendedName>
        <fullName evidence="4">dTTP/UTP pyrophosphatase</fullName>
        <shortName evidence="4">dTTPase/UTPase</shortName>
        <ecNumber evidence="4">3.6.1.9</ecNumber>
    </recommendedName>
    <alternativeName>
        <fullName evidence="4">Nucleoside triphosphate pyrophosphatase</fullName>
    </alternativeName>
    <alternativeName>
        <fullName evidence="4">Nucleotide pyrophosphatase</fullName>
        <shortName evidence="4">Nucleotide PPase</shortName>
    </alternativeName>
</protein>
<dbReference type="Pfam" id="PF02545">
    <property type="entry name" value="Maf"/>
    <property type="match status" value="1"/>
</dbReference>
<proteinExistence type="inferred from homology"/>
<dbReference type="AlphaFoldDB" id="A0A7V8V4J2"/>
<dbReference type="Gene3D" id="3.90.950.10">
    <property type="match status" value="1"/>
</dbReference>
<keyword evidence="3 4" id="KW-0546">Nucleotide metabolism</keyword>
<dbReference type="Proteomes" id="UP000551616">
    <property type="component" value="Unassembled WGS sequence"/>
</dbReference>
<comment type="cofactor">
    <cofactor evidence="1 4">
        <name>a divalent metal cation</name>
        <dbReference type="ChEBI" id="CHEBI:60240"/>
    </cofactor>
</comment>
<dbReference type="InterPro" id="IPR029001">
    <property type="entry name" value="ITPase-like_fam"/>
</dbReference>
<dbReference type="NCBIfam" id="TIGR00172">
    <property type="entry name" value="maf"/>
    <property type="match status" value="1"/>
</dbReference>
<evidence type="ECO:0000256" key="2">
    <source>
        <dbReference type="ARBA" id="ARBA00022801"/>
    </source>
</evidence>
<comment type="subcellular location">
    <subcellularLocation>
        <location evidence="4">Cytoplasm</location>
    </subcellularLocation>
</comment>
<dbReference type="GO" id="GO:0009117">
    <property type="term" value="P:nucleotide metabolic process"/>
    <property type="evidence" value="ECO:0007669"/>
    <property type="project" value="UniProtKB-KW"/>
</dbReference>
<sequence>MVASFDGFDRLDQEFTLLASGRLMPGCDHAVIFFVFADPIGKLAGFYNTVTSDDGPVSLGGGSLSKLFIETFCCLGSPGEEQNTGNHTIETTHDTQVDVAGLVVLLFEIRFYLGDRAGFPFANPHGRKAWRFHDGDQVVIFVQNFQGSQLSTFGKSMMAKFAVSLILASQSPRRQLLLREAGYDVMVIPPSPDAETPPRLDEAPRESVLRIAREKAEDVACRLDEGIVLAGDTLAELNGQPLGKPTNRDHAREILRALRGKDHFVWSAICLWCRPKDQILVDVDRTTVKMALLSDDEIEDYLDSGLWEGKAGAFGIQDRTGWVKIDEGSLTNVVGLPMELLSRMLSQMNE</sequence>
<comment type="catalytic activity">
    <reaction evidence="4">
        <text>UTP + H2O = UMP + diphosphate + H(+)</text>
        <dbReference type="Rhea" id="RHEA:29395"/>
        <dbReference type="ChEBI" id="CHEBI:15377"/>
        <dbReference type="ChEBI" id="CHEBI:15378"/>
        <dbReference type="ChEBI" id="CHEBI:33019"/>
        <dbReference type="ChEBI" id="CHEBI:46398"/>
        <dbReference type="ChEBI" id="CHEBI:57865"/>
        <dbReference type="EC" id="3.6.1.9"/>
    </reaction>
</comment>
<name>A0A7V8V4J2_9BACT</name>
<dbReference type="GO" id="GO:0005737">
    <property type="term" value="C:cytoplasm"/>
    <property type="evidence" value="ECO:0007669"/>
    <property type="project" value="UniProtKB-SubCell"/>
</dbReference>
<evidence type="ECO:0000256" key="4">
    <source>
        <dbReference type="HAMAP-Rule" id="MF_00528"/>
    </source>
</evidence>
<reference evidence="5 6" key="1">
    <citation type="submission" date="2020-05" db="EMBL/GenBank/DDBJ databases">
        <title>Bremerella alba sp. nov., a novel planctomycete isolated from the surface of the macroalga Fucus spiralis.</title>
        <authorList>
            <person name="Godinho O."/>
            <person name="Botelho R."/>
            <person name="Albuquerque L."/>
            <person name="Wiegand S."/>
            <person name="Da Costa M.S."/>
            <person name="Lobo-Da-Cunha A."/>
            <person name="Jogler C."/>
            <person name="Lage O.M."/>
        </authorList>
    </citation>
    <scope>NUCLEOTIDE SEQUENCE [LARGE SCALE GENOMIC DNA]</scope>
    <source>
        <strain evidence="5 6">FF15</strain>
    </source>
</reference>
<dbReference type="HAMAP" id="MF_00528">
    <property type="entry name" value="Maf"/>
    <property type="match status" value="1"/>
</dbReference>
<feature type="site" description="Important for substrate specificity" evidence="4">
    <location>
        <position position="173"/>
    </location>
</feature>
<dbReference type="PANTHER" id="PTHR43213:SF5">
    <property type="entry name" value="BIFUNCTIONAL DTTP_UTP PYROPHOSPHATASE_METHYLTRANSFERASE PROTEIN-RELATED"/>
    <property type="match status" value="1"/>
</dbReference>
<gene>
    <name evidence="5" type="primary">maf</name>
    <name evidence="5" type="ORF">HOV93_19890</name>
</gene>
<evidence type="ECO:0000256" key="3">
    <source>
        <dbReference type="ARBA" id="ARBA00023080"/>
    </source>
</evidence>
<keyword evidence="2 4" id="KW-0378">Hydrolase</keyword>
<feature type="site" description="Important for substrate specificity" evidence="4">
    <location>
        <position position="233"/>
    </location>
</feature>
<evidence type="ECO:0000256" key="1">
    <source>
        <dbReference type="ARBA" id="ARBA00001968"/>
    </source>
</evidence>
<dbReference type="SUPFAM" id="SSF52972">
    <property type="entry name" value="ITPase-like"/>
    <property type="match status" value="1"/>
</dbReference>
<dbReference type="EMBL" id="JABRWO010000005">
    <property type="protein sequence ID" value="MBA2114822.1"/>
    <property type="molecule type" value="Genomic_DNA"/>
</dbReference>
<comment type="catalytic activity">
    <reaction evidence="4">
        <text>dTTP + H2O = dTMP + diphosphate + H(+)</text>
        <dbReference type="Rhea" id="RHEA:28534"/>
        <dbReference type="ChEBI" id="CHEBI:15377"/>
        <dbReference type="ChEBI" id="CHEBI:15378"/>
        <dbReference type="ChEBI" id="CHEBI:33019"/>
        <dbReference type="ChEBI" id="CHEBI:37568"/>
        <dbReference type="ChEBI" id="CHEBI:63528"/>
        <dbReference type="EC" id="3.6.1.9"/>
    </reaction>
</comment>
<dbReference type="EC" id="3.6.1.9" evidence="4"/>
<keyword evidence="4" id="KW-0963">Cytoplasm</keyword>
<dbReference type="CDD" id="cd00555">
    <property type="entry name" value="Maf"/>
    <property type="match status" value="1"/>
</dbReference>
<evidence type="ECO:0000313" key="6">
    <source>
        <dbReference type="Proteomes" id="UP000551616"/>
    </source>
</evidence>
<comment type="similarity">
    <text evidence="4">Belongs to the Maf family. YhdE subfamily.</text>
</comment>
<dbReference type="GO" id="GO:0047429">
    <property type="term" value="F:nucleoside triphosphate diphosphatase activity"/>
    <property type="evidence" value="ECO:0007669"/>
    <property type="project" value="UniProtKB-EC"/>
</dbReference>
<accession>A0A7V8V4J2</accession>
<comment type="caution">
    <text evidence="5">The sequence shown here is derived from an EMBL/GenBank/DDBJ whole genome shotgun (WGS) entry which is preliminary data.</text>
</comment>
<keyword evidence="6" id="KW-1185">Reference proteome</keyword>
<feature type="active site" description="Proton acceptor" evidence="4">
    <location>
        <position position="232"/>
    </location>
</feature>
<comment type="function">
    <text evidence="4">Nucleoside triphosphate pyrophosphatase that hydrolyzes dTTP and UTP. May have a dual role in cell division arrest and in preventing the incorporation of modified nucleotides into cellular nucleic acids.</text>
</comment>
<dbReference type="InterPro" id="IPR003697">
    <property type="entry name" value="Maf-like"/>
</dbReference>